<dbReference type="EMBL" id="SRSF01000003">
    <property type="protein sequence ID" value="THH39795.1"/>
    <property type="molecule type" value="Genomic_DNA"/>
</dbReference>
<comment type="caution">
    <text evidence="2">The sequence shown here is derived from an EMBL/GenBank/DDBJ whole genome shotgun (WGS) entry which is preliminary data.</text>
</comment>
<protein>
    <submittedName>
        <fullName evidence="2">NIPSNAP family containing protein</fullName>
    </submittedName>
</protein>
<dbReference type="Gene3D" id="3.30.70.100">
    <property type="match status" value="2"/>
</dbReference>
<name>A0A4S4NLG4_9BACT</name>
<dbReference type="Proteomes" id="UP000308528">
    <property type="component" value="Unassembled WGS sequence"/>
</dbReference>
<gene>
    <name evidence="2" type="ORF">E4021_09280</name>
</gene>
<feature type="domain" description="NIPSNAP" evidence="1">
    <location>
        <begin position="155"/>
        <end position="254"/>
    </location>
</feature>
<reference evidence="2 3" key="1">
    <citation type="submission" date="2019-04" db="EMBL/GenBank/DDBJ databases">
        <title>Lewinella litorea sp. nov., isolated from a marine sand.</title>
        <authorList>
            <person name="Yoon J.-H."/>
        </authorList>
    </citation>
    <scope>NUCLEOTIDE SEQUENCE [LARGE SCALE GENOMIC DNA]</scope>
    <source>
        <strain evidence="2 3">HSMS-39</strain>
    </source>
</reference>
<dbReference type="RefSeq" id="WP_136458682.1">
    <property type="nucleotide sequence ID" value="NZ_SRSF01000003.1"/>
</dbReference>
<dbReference type="Pfam" id="PF07978">
    <property type="entry name" value="NIPSNAP"/>
    <property type="match status" value="1"/>
</dbReference>
<dbReference type="InterPro" id="IPR011008">
    <property type="entry name" value="Dimeric_a/b-barrel"/>
</dbReference>
<dbReference type="InterPro" id="IPR006311">
    <property type="entry name" value="TAT_signal"/>
</dbReference>
<dbReference type="PROSITE" id="PS51318">
    <property type="entry name" value="TAT"/>
    <property type="match status" value="1"/>
</dbReference>
<dbReference type="InterPro" id="IPR012577">
    <property type="entry name" value="NIPSNAP"/>
</dbReference>
<proteinExistence type="predicted"/>
<accession>A0A4S4NLG4</accession>
<organism evidence="2 3">
    <name type="scientific">Neolewinella litorea</name>
    <dbReference type="NCBI Taxonomy" id="2562452"/>
    <lineage>
        <taxon>Bacteria</taxon>
        <taxon>Pseudomonadati</taxon>
        <taxon>Bacteroidota</taxon>
        <taxon>Saprospiria</taxon>
        <taxon>Saprospirales</taxon>
        <taxon>Lewinellaceae</taxon>
        <taxon>Neolewinella</taxon>
    </lineage>
</organism>
<dbReference type="OrthoDB" id="192769at2"/>
<sequence length="254" mass="28427">MQRRNFIKAGAAGAMAVAGSQLGAVSRPQSAAGSEIIEWRIYEMNFGGNEGLLRDYLTNALYPALLRKGATQFALFHEYGNPNPAKLHVMISFPDAATFVAGQSLTDDEVYQKAAQEYDAVTSDKPIYTRFTSWLLEAFAGMPQSIGTDPNAGLFELRVYEGYSEDAVRRKIRMFNDHELEIFKDTDLDAVFYGNLIAGPHRPALAYLLQFDDMEERDANWAKFGAHPEWNRIKVLPEFANSVSNIQRTFLVPA</sequence>
<evidence type="ECO:0000259" key="1">
    <source>
        <dbReference type="Pfam" id="PF07978"/>
    </source>
</evidence>
<dbReference type="AlphaFoldDB" id="A0A4S4NLG4"/>
<keyword evidence="3" id="KW-1185">Reference proteome</keyword>
<evidence type="ECO:0000313" key="3">
    <source>
        <dbReference type="Proteomes" id="UP000308528"/>
    </source>
</evidence>
<dbReference type="SUPFAM" id="SSF54909">
    <property type="entry name" value="Dimeric alpha+beta barrel"/>
    <property type="match status" value="1"/>
</dbReference>
<evidence type="ECO:0000313" key="2">
    <source>
        <dbReference type="EMBL" id="THH39795.1"/>
    </source>
</evidence>